<gene>
    <name evidence="3" type="primary">LOC116194255</name>
</gene>
<sequence>MAEGKLPLVFPFPKEAKTGRTGCIIDLHPVVEGPEGFFSRLRDENGVDVARSWGGSAEETAPGPPRRPPRLQRPGLLKGTDGSDELTAGRDRPDGPPEAGAEARLPPSFFKDG</sequence>
<name>A0A6P8C7L1_PUNGR</name>
<organism evidence="2 3">
    <name type="scientific">Punica granatum</name>
    <name type="common">Pomegranate</name>
    <dbReference type="NCBI Taxonomy" id="22663"/>
    <lineage>
        <taxon>Eukaryota</taxon>
        <taxon>Viridiplantae</taxon>
        <taxon>Streptophyta</taxon>
        <taxon>Embryophyta</taxon>
        <taxon>Tracheophyta</taxon>
        <taxon>Spermatophyta</taxon>
        <taxon>Magnoliopsida</taxon>
        <taxon>eudicotyledons</taxon>
        <taxon>Gunneridae</taxon>
        <taxon>Pentapetalae</taxon>
        <taxon>rosids</taxon>
        <taxon>malvids</taxon>
        <taxon>Myrtales</taxon>
        <taxon>Lythraceae</taxon>
        <taxon>Punica</taxon>
    </lineage>
</organism>
<keyword evidence="2" id="KW-1185">Reference proteome</keyword>
<dbReference type="RefSeq" id="XP_031378880.1">
    <property type="nucleotide sequence ID" value="XM_031523020.1"/>
</dbReference>
<dbReference type="AlphaFoldDB" id="A0A6P8C7L1"/>
<proteinExistence type="predicted"/>
<reference evidence="3" key="2">
    <citation type="submission" date="2025-08" db="UniProtKB">
        <authorList>
            <consortium name="RefSeq"/>
        </authorList>
    </citation>
    <scope>IDENTIFICATION</scope>
    <source>
        <tissue evidence="3">Leaf</tissue>
    </source>
</reference>
<accession>A0A6P8C7L1</accession>
<dbReference type="Proteomes" id="UP000515151">
    <property type="component" value="Chromosome 2"/>
</dbReference>
<dbReference type="GeneID" id="116194255"/>
<reference evidence="2" key="1">
    <citation type="journal article" date="2020" name="Plant Biotechnol. J.">
        <title>The pomegranate (Punica granatum L.) draft genome dissects genetic divergence between soft- and hard-seeded cultivars.</title>
        <authorList>
            <person name="Luo X."/>
            <person name="Li H."/>
            <person name="Wu Z."/>
            <person name="Yao W."/>
            <person name="Zhao P."/>
            <person name="Cao D."/>
            <person name="Yu H."/>
            <person name="Li K."/>
            <person name="Poudel K."/>
            <person name="Zhao D."/>
            <person name="Zhang F."/>
            <person name="Xia X."/>
            <person name="Chen L."/>
            <person name="Wang Q."/>
            <person name="Jing D."/>
            <person name="Cao S."/>
        </authorList>
    </citation>
    <scope>NUCLEOTIDE SEQUENCE [LARGE SCALE GENOMIC DNA]</scope>
    <source>
        <strain evidence="2">cv. Tunisia</strain>
    </source>
</reference>
<feature type="region of interest" description="Disordered" evidence="1">
    <location>
        <begin position="49"/>
        <end position="113"/>
    </location>
</feature>
<evidence type="ECO:0000313" key="2">
    <source>
        <dbReference type="Proteomes" id="UP000515151"/>
    </source>
</evidence>
<evidence type="ECO:0000256" key="1">
    <source>
        <dbReference type="SAM" id="MobiDB-lite"/>
    </source>
</evidence>
<evidence type="ECO:0000313" key="3">
    <source>
        <dbReference type="RefSeq" id="XP_031378880.1"/>
    </source>
</evidence>
<protein>
    <submittedName>
        <fullName evidence="3">Uncharacterized protein LOC116194255 isoform X3</fullName>
    </submittedName>
</protein>